<name>A0A0K1NMW2_9BACT</name>
<dbReference type="Pfam" id="PF26603">
    <property type="entry name" value="DUF8188"/>
    <property type="match status" value="1"/>
</dbReference>
<keyword evidence="6" id="KW-1185">Reference proteome</keyword>
<evidence type="ECO:0000313" key="4">
    <source>
        <dbReference type="EMBL" id="QUB86018.1"/>
    </source>
</evidence>
<evidence type="ECO:0000256" key="1">
    <source>
        <dbReference type="SAM" id="Phobius"/>
    </source>
</evidence>
<evidence type="ECO:0000313" key="6">
    <source>
        <dbReference type="Proteomes" id="UP000682005"/>
    </source>
</evidence>
<dbReference type="OrthoDB" id="1071808at2"/>
<evidence type="ECO:0000259" key="2">
    <source>
        <dbReference type="Pfam" id="PF26603"/>
    </source>
</evidence>
<sequence>MKRIFKHIPMVLAGQIIGGVLVVPLIYFLINKLYFPYKYNDNVEVYAENYIKKSKHIKVYMYDYDSKMYLSNLEPETKTLETFMVKMDGNYFANPEARYIPFYSPEYKKYFSIMYFDFPKVYGYDNKEVYLTVNEDDMSNPEYGTKDNPIPVLKMVGVNESIREDNKDYDKEYMDSFYRENVIRYLKYKMPKSEFKRRFKNNK</sequence>
<dbReference type="EMBL" id="CP072369">
    <property type="protein sequence ID" value="QUB86018.1"/>
    <property type="molecule type" value="Genomic_DNA"/>
</dbReference>
<dbReference type="Proteomes" id="UP000682005">
    <property type="component" value="Chromosome 2"/>
</dbReference>
<gene>
    <name evidence="3" type="ORF">ADJ77_11515</name>
    <name evidence="4" type="ORF">J5A51_01770</name>
</gene>
<reference evidence="3 5" key="1">
    <citation type="submission" date="2015-07" db="EMBL/GenBank/DDBJ databases">
        <authorList>
            <person name="Noorani M."/>
        </authorList>
    </citation>
    <scope>NUCLEOTIDE SEQUENCE [LARGE SCALE GENOMIC DNA]</scope>
    <source>
        <strain evidence="3 5">W1435</strain>
    </source>
</reference>
<dbReference type="EMBL" id="CP012075">
    <property type="protein sequence ID" value="AKU70385.1"/>
    <property type="molecule type" value="Genomic_DNA"/>
</dbReference>
<keyword evidence="1" id="KW-1133">Transmembrane helix</keyword>
<organism evidence="3 5">
    <name type="scientific">Prevotella fusca JCM 17724</name>
    <dbReference type="NCBI Taxonomy" id="1236517"/>
    <lineage>
        <taxon>Bacteria</taxon>
        <taxon>Pseudomonadati</taxon>
        <taxon>Bacteroidota</taxon>
        <taxon>Bacteroidia</taxon>
        <taxon>Bacteroidales</taxon>
        <taxon>Prevotellaceae</taxon>
        <taxon>Prevotella</taxon>
    </lineage>
</organism>
<evidence type="ECO:0000313" key="5">
    <source>
        <dbReference type="Proteomes" id="UP000060345"/>
    </source>
</evidence>
<dbReference type="InterPro" id="IPR058501">
    <property type="entry name" value="DUF8188"/>
</dbReference>
<dbReference type="Proteomes" id="UP000060345">
    <property type="component" value="Chromosome 2"/>
</dbReference>
<feature type="transmembrane region" description="Helical" evidence="1">
    <location>
        <begin position="12"/>
        <end position="30"/>
    </location>
</feature>
<dbReference type="AlphaFoldDB" id="A0A0K1NMW2"/>
<protein>
    <recommendedName>
        <fullName evidence="2">DUF8188 domain-containing protein</fullName>
    </recommendedName>
</protein>
<keyword evidence="1" id="KW-0812">Transmembrane</keyword>
<feature type="domain" description="DUF8188" evidence="2">
    <location>
        <begin position="44"/>
        <end position="199"/>
    </location>
</feature>
<dbReference type="RefSeq" id="WP_025079285.1">
    <property type="nucleotide sequence ID" value="NZ_BAKO01000101.1"/>
</dbReference>
<evidence type="ECO:0000313" key="3">
    <source>
        <dbReference type="EMBL" id="AKU70385.1"/>
    </source>
</evidence>
<dbReference type="KEGG" id="pfus:ADJ77_11515"/>
<reference evidence="4 6" key="2">
    <citation type="submission" date="2021-03" db="EMBL/GenBank/DDBJ databases">
        <title>Human Oral Microbial Genomes.</title>
        <authorList>
            <person name="Johnston C.D."/>
            <person name="Chen T."/>
            <person name="Dewhirst F.E."/>
        </authorList>
    </citation>
    <scope>NUCLEOTIDE SEQUENCE [LARGE SCALE GENOMIC DNA]</scope>
    <source>
        <strain evidence="4 6">W1435</strain>
    </source>
</reference>
<dbReference type="STRING" id="1236517.ADJ77_11515"/>
<keyword evidence="1" id="KW-0472">Membrane</keyword>
<proteinExistence type="predicted"/>
<accession>A0A0K1NMW2</accession>